<gene>
    <name evidence="2" type="ORF">FC60_GL001351</name>
</gene>
<protein>
    <recommendedName>
        <fullName evidence="4">YtxH domain-containing protein</fullName>
    </recommendedName>
</protein>
<keyword evidence="3" id="KW-1185">Reference proteome</keyword>
<feature type="compositionally biased region" description="Acidic residues" evidence="1">
    <location>
        <begin position="127"/>
        <end position="143"/>
    </location>
</feature>
<dbReference type="AlphaFoldDB" id="A0A0R1VJW7"/>
<dbReference type="Proteomes" id="UP000051739">
    <property type="component" value="Unassembled WGS sequence"/>
</dbReference>
<evidence type="ECO:0000313" key="3">
    <source>
        <dbReference type="Proteomes" id="UP000051739"/>
    </source>
</evidence>
<proteinExistence type="predicted"/>
<evidence type="ECO:0008006" key="4">
    <source>
        <dbReference type="Google" id="ProtNLM"/>
    </source>
</evidence>
<name>A0A0R1VJW7_9LACO</name>
<comment type="caution">
    <text evidence="2">The sequence shown here is derived from an EMBL/GenBank/DDBJ whole genome shotgun (WGS) entry which is preliminary data.</text>
</comment>
<organism evidence="2 3">
    <name type="scientific">Limosilactobacillus gastricus DSM 16045</name>
    <dbReference type="NCBI Taxonomy" id="1423749"/>
    <lineage>
        <taxon>Bacteria</taxon>
        <taxon>Bacillati</taxon>
        <taxon>Bacillota</taxon>
        <taxon>Bacilli</taxon>
        <taxon>Lactobacillales</taxon>
        <taxon>Lactobacillaceae</taxon>
        <taxon>Limosilactobacillus</taxon>
    </lineage>
</organism>
<accession>A0A0R1VJW7</accession>
<evidence type="ECO:0000313" key="2">
    <source>
        <dbReference type="EMBL" id="KRM03267.1"/>
    </source>
</evidence>
<dbReference type="Gene3D" id="1.20.120.20">
    <property type="entry name" value="Apolipoprotein"/>
    <property type="match status" value="1"/>
</dbReference>
<evidence type="ECO:0000256" key="1">
    <source>
        <dbReference type="SAM" id="MobiDB-lite"/>
    </source>
</evidence>
<dbReference type="EMBL" id="AZFN01000004">
    <property type="protein sequence ID" value="KRM03267.1"/>
    <property type="molecule type" value="Genomic_DNA"/>
</dbReference>
<feature type="region of interest" description="Disordered" evidence="1">
    <location>
        <begin position="118"/>
        <end position="143"/>
    </location>
</feature>
<dbReference type="PATRIC" id="fig|1423749.3.peg.1383"/>
<reference evidence="2 3" key="1">
    <citation type="journal article" date="2015" name="Genome Announc.">
        <title>Expanding the biotechnology potential of lactobacilli through comparative genomics of 213 strains and associated genera.</title>
        <authorList>
            <person name="Sun Z."/>
            <person name="Harris H.M."/>
            <person name="McCann A."/>
            <person name="Guo C."/>
            <person name="Argimon S."/>
            <person name="Zhang W."/>
            <person name="Yang X."/>
            <person name="Jeffery I.B."/>
            <person name="Cooney J.C."/>
            <person name="Kagawa T.F."/>
            <person name="Liu W."/>
            <person name="Song Y."/>
            <person name="Salvetti E."/>
            <person name="Wrobel A."/>
            <person name="Rasinkangas P."/>
            <person name="Parkhill J."/>
            <person name="Rea M.C."/>
            <person name="O'Sullivan O."/>
            <person name="Ritari J."/>
            <person name="Douillard F.P."/>
            <person name="Paul Ross R."/>
            <person name="Yang R."/>
            <person name="Briner A.E."/>
            <person name="Felis G.E."/>
            <person name="de Vos W.M."/>
            <person name="Barrangou R."/>
            <person name="Klaenhammer T.R."/>
            <person name="Caufield P.W."/>
            <person name="Cui Y."/>
            <person name="Zhang H."/>
            <person name="O'Toole P.W."/>
        </authorList>
    </citation>
    <scope>NUCLEOTIDE SEQUENCE [LARGE SCALE GENOMIC DNA]</scope>
    <source>
        <strain evidence="2 3">DSM 16045</strain>
    </source>
</reference>
<dbReference type="RefSeq" id="WP_056936858.1">
    <property type="nucleotide sequence ID" value="NZ_AZFN01000004.1"/>
</dbReference>
<sequence>MGKKFLAGLAFGGAAAYVAWQSLTPAQKEELKAKVTDRAYDLMDFLTDYSLNALDIVDGFTQDYSEKAANRFQDLKATVKDTTDKVTETVNDKVSQVSQQFSANDFDEEIADIRSALAGENTKDVSEGDGDIIIDQTDEEPTE</sequence>